<organism evidence="2 3">
    <name type="scientific">Vibrio ulleungensis</name>
    <dbReference type="NCBI Taxonomy" id="2807619"/>
    <lineage>
        <taxon>Bacteria</taxon>
        <taxon>Pseudomonadati</taxon>
        <taxon>Pseudomonadota</taxon>
        <taxon>Gammaproteobacteria</taxon>
        <taxon>Vibrionales</taxon>
        <taxon>Vibrionaceae</taxon>
        <taxon>Vibrio</taxon>
    </lineage>
</organism>
<sequence length="139" mass="16081">MRTKWMLTFIVSLSMFAPMSFAQQDEINECLVEPSIDQVTLKLDPECPLGDGLWGDVPPRHADSILWIQCRFDQFPMSSQAYSFLYANVSETIVEQYDGKGYRCLIGPYADHQQASLEQRHLKAHPHFNTVFLREVKRL</sequence>
<evidence type="ECO:0000313" key="3">
    <source>
        <dbReference type="Proteomes" id="UP000809621"/>
    </source>
</evidence>
<reference evidence="2 3" key="1">
    <citation type="submission" date="2021-02" db="EMBL/GenBank/DDBJ databases">
        <authorList>
            <person name="Park J.-S."/>
        </authorList>
    </citation>
    <scope>NUCLEOTIDE SEQUENCE [LARGE SCALE GENOMIC DNA]</scope>
    <source>
        <strain evidence="2 3">188UL20-2</strain>
    </source>
</reference>
<accession>A0ABS2HKL7</accession>
<dbReference type="EMBL" id="JAFEUM010000006">
    <property type="protein sequence ID" value="MBM7037599.1"/>
    <property type="molecule type" value="Genomic_DNA"/>
</dbReference>
<evidence type="ECO:0008006" key="4">
    <source>
        <dbReference type="Google" id="ProtNLM"/>
    </source>
</evidence>
<name>A0ABS2HKL7_9VIBR</name>
<comment type="caution">
    <text evidence="2">The sequence shown here is derived from an EMBL/GenBank/DDBJ whole genome shotgun (WGS) entry which is preliminary data.</text>
</comment>
<evidence type="ECO:0000313" key="2">
    <source>
        <dbReference type="EMBL" id="MBM7037599.1"/>
    </source>
</evidence>
<dbReference type="Proteomes" id="UP000809621">
    <property type="component" value="Unassembled WGS sequence"/>
</dbReference>
<gene>
    <name evidence="2" type="ORF">JQC93_14405</name>
</gene>
<proteinExistence type="predicted"/>
<keyword evidence="1" id="KW-0732">Signal</keyword>
<evidence type="ECO:0000256" key="1">
    <source>
        <dbReference type="SAM" id="SignalP"/>
    </source>
</evidence>
<feature type="signal peptide" evidence="1">
    <location>
        <begin position="1"/>
        <end position="22"/>
    </location>
</feature>
<protein>
    <recommendedName>
        <fullName evidence="4">SPOR domain-containing protein</fullName>
    </recommendedName>
</protein>
<dbReference type="RefSeq" id="WP_205159121.1">
    <property type="nucleotide sequence ID" value="NZ_JAFEUM010000006.1"/>
</dbReference>
<keyword evidence="3" id="KW-1185">Reference proteome</keyword>
<feature type="chain" id="PRO_5046543049" description="SPOR domain-containing protein" evidence="1">
    <location>
        <begin position="23"/>
        <end position="139"/>
    </location>
</feature>